<evidence type="ECO:0000313" key="2">
    <source>
        <dbReference type="Proteomes" id="UP000078551"/>
    </source>
</evidence>
<gene>
    <name evidence="1" type="ORF">AMC81_CH01834</name>
</gene>
<protein>
    <submittedName>
        <fullName evidence="1">Uncharacterized protein</fullName>
    </submittedName>
</protein>
<accession>A0ABN4QGH1</accession>
<evidence type="ECO:0000313" key="1">
    <source>
        <dbReference type="EMBL" id="ANL84615.1"/>
    </source>
</evidence>
<dbReference type="RefSeq" id="WP_064832465.1">
    <property type="nucleotide sequence ID" value="NZ_CP013568.1"/>
</dbReference>
<reference evidence="1 2" key="1">
    <citation type="submission" date="2015-11" db="EMBL/GenBank/DDBJ databases">
        <title>The limits of bacterial species coexistence and the symbiotic plasmid transference in sympatric Rhizobium populations.</title>
        <authorList>
            <person name="Perez-Carrascal O.M."/>
            <person name="VanInsberghe D."/>
            <person name="Juarez S."/>
            <person name="Polz M.F."/>
            <person name="Vinuesa P."/>
            <person name="Gonzalez V."/>
        </authorList>
    </citation>
    <scope>NUCLEOTIDE SEQUENCE [LARGE SCALE GENOMIC DNA]</scope>
    <source>
        <strain evidence="1 2">N771</strain>
    </source>
</reference>
<dbReference type="EMBL" id="CP013568">
    <property type="protein sequence ID" value="ANL84615.1"/>
    <property type="molecule type" value="Genomic_DNA"/>
</dbReference>
<organism evidence="1 2">
    <name type="scientific">Rhizobium phaseoli</name>
    <dbReference type="NCBI Taxonomy" id="396"/>
    <lineage>
        <taxon>Bacteria</taxon>
        <taxon>Pseudomonadati</taxon>
        <taxon>Pseudomonadota</taxon>
        <taxon>Alphaproteobacteria</taxon>
        <taxon>Hyphomicrobiales</taxon>
        <taxon>Rhizobiaceae</taxon>
        <taxon>Rhizobium/Agrobacterium group</taxon>
        <taxon>Rhizobium</taxon>
    </lineage>
</organism>
<dbReference type="Proteomes" id="UP000078551">
    <property type="component" value="Chromosome"/>
</dbReference>
<sequence>MVTELTEQQNKELESAFASWNGKTDQAARRKSTMKPADFCRKWEDVKSTLEFLASLKIVPKAVKDAIAVVIGAGDLISGVICA</sequence>
<proteinExistence type="predicted"/>
<keyword evidence="2" id="KW-1185">Reference proteome</keyword>
<name>A0ABN4QGH1_9HYPH</name>